<organism evidence="2 3">
    <name type="scientific">Mycobacterium talmoniae</name>
    <dbReference type="NCBI Taxonomy" id="1858794"/>
    <lineage>
        <taxon>Bacteria</taxon>
        <taxon>Bacillati</taxon>
        <taxon>Actinomycetota</taxon>
        <taxon>Actinomycetes</taxon>
        <taxon>Mycobacteriales</taxon>
        <taxon>Mycobacteriaceae</taxon>
        <taxon>Mycobacterium</taxon>
    </lineage>
</organism>
<accession>A0A2S8BDA4</accession>
<dbReference type="AlphaFoldDB" id="A0A2S8BDA4"/>
<dbReference type="GO" id="GO:0051499">
    <property type="term" value="F:D-aminoacyl-tRNA deacylase activity"/>
    <property type="evidence" value="ECO:0007669"/>
    <property type="project" value="InterPro"/>
</dbReference>
<dbReference type="GO" id="GO:0016137">
    <property type="term" value="P:glycoside metabolic process"/>
    <property type="evidence" value="ECO:0007669"/>
    <property type="project" value="UniProtKB-ARBA"/>
</dbReference>
<dbReference type="PANTHER" id="PTHR12993">
    <property type="entry name" value="N-ACETYLGLUCOSAMINYL-PHOSPHATIDYLINOSITOL DE-N-ACETYLASE-RELATED"/>
    <property type="match status" value="1"/>
</dbReference>
<keyword evidence="2" id="KW-0378">Hydrolase</keyword>
<dbReference type="EMBL" id="PPEA01000751">
    <property type="protein sequence ID" value="PQM44623.1"/>
    <property type="molecule type" value="Genomic_DNA"/>
</dbReference>
<dbReference type="Pfam" id="PF02585">
    <property type="entry name" value="PIG-L"/>
    <property type="match status" value="1"/>
</dbReference>
<reference evidence="2 3" key="1">
    <citation type="journal article" date="2017" name="Int. J. Syst. Evol. Microbiol.">
        <title>Mycobacterium talmoniae sp. nov., a slowly growing mycobacterium isolated from human respiratory samples.</title>
        <authorList>
            <person name="Davidson R.M."/>
            <person name="DeGroote M.A."/>
            <person name="Marola J.L."/>
            <person name="Buss S."/>
            <person name="Jones V."/>
            <person name="McNeil M.R."/>
            <person name="Freifeld A.G."/>
            <person name="Elaine Epperson L."/>
            <person name="Hasan N.A."/>
            <person name="Jackson M."/>
            <person name="Iwen P.C."/>
            <person name="Salfinger M."/>
            <person name="Strong M."/>
        </authorList>
    </citation>
    <scope>NUCLEOTIDE SEQUENCE [LARGE SCALE GENOMIC DNA]</scope>
    <source>
        <strain evidence="2 3">ATCC BAA-2683</strain>
    </source>
</reference>
<dbReference type="GO" id="GO:0005737">
    <property type="term" value="C:cytoplasm"/>
    <property type="evidence" value="ECO:0007669"/>
    <property type="project" value="InterPro"/>
</dbReference>
<proteinExistence type="predicted"/>
<dbReference type="PANTHER" id="PTHR12993:SF26">
    <property type="entry name" value="1D-MYO-INOSITOL 2-ACETAMIDO-2-DEOXY-ALPHA-D-GLUCOPYRANOSIDE DEACETYLASE"/>
    <property type="match status" value="1"/>
</dbReference>
<dbReference type="InterPro" id="IPR024078">
    <property type="entry name" value="LmbE-like_dom_sf"/>
</dbReference>
<protein>
    <submittedName>
        <fullName evidence="2">1D-myo-inositol 2-acetamido-2-deoxy-alpha-D-glucopyranoside deacetylase</fullName>
        <ecNumber evidence="2">3.5.1.103</ecNumber>
    </submittedName>
</protein>
<name>A0A2S8BDA4_9MYCO</name>
<dbReference type="Gene3D" id="3.40.50.10320">
    <property type="entry name" value="LmbE-like"/>
    <property type="match status" value="1"/>
</dbReference>
<comment type="caution">
    <text evidence="2">The sequence shown here is derived from an EMBL/GenBank/DDBJ whole genome shotgun (WGS) entry which is preliminary data.</text>
</comment>
<evidence type="ECO:0000313" key="3">
    <source>
        <dbReference type="Proteomes" id="UP000238296"/>
    </source>
</evidence>
<sequence>MSSHPRLLFVHAHPDDETLTTGATIAHYAARGAQVQVVTCTLGEEGEVIGDRWAQLAVGAADQLGGYRIGELSAALRALGAQVQTGVFGAHMQIALVNDGPVTVLLEL</sequence>
<evidence type="ECO:0000256" key="1">
    <source>
        <dbReference type="ARBA" id="ARBA00022833"/>
    </source>
</evidence>
<dbReference type="GO" id="GO:0035595">
    <property type="term" value="F:N-acetylglucosaminylinositol deacetylase activity"/>
    <property type="evidence" value="ECO:0007669"/>
    <property type="project" value="UniProtKB-EC"/>
</dbReference>
<gene>
    <name evidence="2" type="primary">mshB_2</name>
    <name evidence="2" type="ORF">C1Y40_05222</name>
</gene>
<dbReference type="SUPFAM" id="SSF102588">
    <property type="entry name" value="LmbE-like"/>
    <property type="match status" value="1"/>
</dbReference>
<dbReference type="InterPro" id="IPR003737">
    <property type="entry name" value="GlcNAc_PI_deacetylase-related"/>
</dbReference>
<dbReference type="Proteomes" id="UP000238296">
    <property type="component" value="Unassembled WGS sequence"/>
</dbReference>
<evidence type="ECO:0000313" key="2">
    <source>
        <dbReference type="EMBL" id="PQM44623.1"/>
    </source>
</evidence>
<keyword evidence="1" id="KW-0862">Zinc</keyword>
<dbReference type="EC" id="3.5.1.103" evidence="2"/>